<dbReference type="EMBL" id="RCZG01000004">
    <property type="protein sequence ID" value="TPG34469.1"/>
    <property type="molecule type" value="Genomic_DNA"/>
</dbReference>
<dbReference type="Proteomes" id="UP000320095">
    <property type="component" value="Unassembled WGS sequence"/>
</dbReference>
<proteinExistence type="predicted"/>
<keyword evidence="2" id="KW-1185">Reference proteome</keyword>
<protein>
    <submittedName>
        <fullName evidence="1">Uncharacterized protein</fullName>
    </submittedName>
</protein>
<evidence type="ECO:0000313" key="1">
    <source>
        <dbReference type="EMBL" id="TPG34469.1"/>
    </source>
</evidence>
<accession>A0A502EBT6</accession>
<gene>
    <name evidence="1" type="ORF">EAH80_13035</name>
</gene>
<sequence length="128" mass="13785">MAPPSLTHGNSDVEADRGATCAAWDQAARTLASTSKLRAAIAEANGSSPEARNARTDEKRVGVSVLFYLRTKMEPSAPAVILTPIKNWIAAQIDRLHAVNMRDWNASNVATDRANELASKIVLECGLR</sequence>
<evidence type="ECO:0000313" key="2">
    <source>
        <dbReference type="Proteomes" id="UP000320095"/>
    </source>
</evidence>
<comment type="caution">
    <text evidence="1">The sequence shown here is derived from an EMBL/GenBank/DDBJ whole genome shotgun (WGS) entry which is preliminary data.</text>
</comment>
<dbReference type="AlphaFoldDB" id="A0A502EBT6"/>
<reference evidence="1 2" key="1">
    <citation type="journal article" date="2019" name="Environ. Microbiol.">
        <title>Species interactions and distinct microbial communities in high Arctic permafrost affected cryosols are associated with the CH4 and CO2 gas fluxes.</title>
        <authorList>
            <person name="Altshuler I."/>
            <person name="Hamel J."/>
            <person name="Turney S."/>
            <person name="Magnuson E."/>
            <person name="Levesque R."/>
            <person name="Greer C."/>
            <person name="Whyte L.G."/>
        </authorList>
    </citation>
    <scope>NUCLEOTIDE SEQUENCE [LARGE SCALE GENOMIC DNA]</scope>
    <source>
        <strain evidence="1 2">S5.20</strain>
    </source>
</reference>
<name>A0A502EBT6_9MYCO</name>
<organism evidence="1 2">
    <name type="scientific">Mycolicibacterium hodleri</name>
    <dbReference type="NCBI Taxonomy" id="49897"/>
    <lineage>
        <taxon>Bacteria</taxon>
        <taxon>Bacillati</taxon>
        <taxon>Actinomycetota</taxon>
        <taxon>Actinomycetes</taxon>
        <taxon>Mycobacteriales</taxon>
        <taxon>Mycobacteriaceae</taxon>
        <taxon>Mycolicibacterium</taxon>
    </lineage>
</organism>